<dbReference type="Proteomes" id="UP000257109">
    <property type="component" value="Unassembled WGS sequence"/>
</dbReference>
<evidence type="ECO:0000256" key="1">
    <source>
        <dbReference type="SAM" id="MobiDB-lite"/>
    </source>
</evidence>
<gene>
    <name evidence="2" type="ORF">CR513_49694</name>
</gene>
<reference evidence="2" key="1">
    <citation type="submission" date="2018-05" db="EMBL/GenBank/DDBJ databases">
        <title>Draft genome of Mucuna pruriens seed.</title>
        <authorList>
            <person name="Nnadi N.E."/>
            <person name="Vos R."/>
            <person name="Hasami M.H."/>
            <person name="Devisetty U.K."/>
            <person name="Aguiy J.C."/>
        </authorList>
    </citation>
    <scope>NUCLEOTIDE SEQUENCE [LARGE SCALE GENOMIC DNA]</scope>
    <source>
        <strain evidence="2">JCA_2017</strain>
    </source>
</reference>
<evidence type="ECO:0000313" key="3">
    <source>
        <dbReference type="Proteomes" id="UP000257109"/>
    </source>
</evidence>
<feature type="region of interest" description="Disordered" evidence="1">
    <location>
        <begin position="88"/>
        <end position="113"/>
    </location>
</feature>
<proteinExistence type="predicted"/>
<keyword evidence="3" id="KW-1185">Reference proteome</keyword>
<organism evidence="2 3">
    <name type="scientific">Mucuna pruriens</name>
    <name type="common">Velvet bean</name>
    <name type="synonym">Dolichos pruriens</name>
    <dbReference type="NCBI Taxonomy" id="157652"/>
    <lineage>
        <taxon>Eukaryota</taxon>
        <taxon>Viridiplantae</taxon>
        <taxon>Streptophyta</taxon>
        <taxon>Embryophyta</taxon>
        <taxon>Tracheophyta</taxon>
        <taxon>Spermatophyta</taxon>
        <taxon>Magnoliopsida</taxon>
        <taxon>eudicotyledons</taxon>
        <taxon>Gunneridae</taxon>
        <taxon>Pentapetalae</taxon>
        <taxon>rosids</taxon>
        <taxon>fabids</taxon>
        <taxon>Fabales</taxon>
        <taxon>Fabaceae</taxon>
        <taxon>Papilionoideae</taxon>
        <taxon>50 kb inversion clade</taxon>
        <taxon>NPAAA clade</taxon>
        <taxon>indigoferoid/millettioid clade</taxon>
        <taxon>Phaseoleae</taxon>
        <taxon>Mucuna</taxon>
    </lineage>
</organism>
<dbReference type="EMBL" id="QJKJ01011498">
    <property type="protein sequence ID" value="RDX71006.1"/>
    <property type="molecule type" value="Genomic_DNA"/>
</dbReference>
<dbReference type="AlphaFoldDB" id="A0A371EYA6"/>
<dbReference type="OrthoDB" id="1938105at2759"/>
<name>A0A371EYA6_MUCPR</name>
<sequence>MSRQIHPRSLIVRRYPQQIHLMKPIKQRRHGNRNPPTHHQYLNHLGRQQLPAATHKCPARPSNAVNLLHVLPLGKQTCEQHPPRAAPAVELGRLQRPNQNPRGYKPTHDRGPRFHNGTARCNCSETAKQAVTHWPANNRLLNKVVRAAVLPANVVVTAVLPIALH</sequence>
<feature type="non-terminal residue" evidence="2">
    <location>
        <position position="165"/>
    </location>
</feature>
<comment type="caution">
    <text evidence="2">The sequence shown here is derived from an EMBL/GenBank/DDBJ whole genome shotgun (WGS) entry which is preliminary data.</text>
</comment>
<protein>
    <submittedName>
        <fullName evidence="2">Uncharacterized protein</fullName>
    </submittedName>
</protein>
<accession>A0A371EYA6</accession>
<evidence type="ECO:0000313" key="2">
    <source>
        <dbReference type="EMBL" id="RDX71006.1"/>
    </source>
</evidence>